<dbReference type="GO" id="GO:0005737">
    <property type="term" value="C:cytoplasm"/>
    <property type="evidence" value="ECO:0007669"/>
    <property type="project" value="UniProtKB-ARBA"/>
</dbReference>
<dbReference type="PANTHER" id="PTHR43853:SF8">
    <property type="entry name" value="3-KETOACYL-COA THIOLASE, PEROXISOMAL"/>
    <property type="match status" value="1"/>
</dbReference>
<dbReference type="SUPFAM" id="SSF53901">
    <property type="entry name" value="Thiolase-like"/>
    <property type="match status" value="2"/>
</dbReference>
<dbReference type="AlphaFoldDB" id="A0A5K7Z5T2"/>
<dbReference type="PIRSF" id="PIRSF000429">
    <property type="entry name" value="Ac-CoA_Ac_transf"/>
    <property type="match status" value="1"/>
</dbReference>
<dbReference type="InterPro" id="IPR020617">
    <property type="entry name" value="Thiolase_C"/>
</dbReference>
<evidence type="ECO:0000256" key="10">
    <source>
        <dbReference type="PIRSR" id="PIRSR000429-1"/>
    </source>
</evidence>
<evidence type="ECO:0000313" key="14">
    <source>
        <dbReference type="EMBL" id="BBO77146.1"/>
    </source>
</evidence>
<evidence type="ECO:0000256" key="2">
    <source>
        <dbReference type="ARBA" id="ARBA00005189"/>
    </source>
</evidence>
<dbReference type="PANTHER" id="PTHR43853">
    <property type="entry name" value="3-KETOACYL-COA THIOLASE, PEROXISOMAL"/>
    <property type="match status" value="1"/>
</dbReference>
<evidence type="ECO:0000256" key="6">
    <source>
        <dbReference type="ARBA" id="ARBA00022946"/>
    </source>
</evidence>
<dbReference type="GO" id="GO:0003988">
    <property type="term" value="F:acetyl-CoA C-acyltransferase activity"/>
    <property type="evidence" value="ECO:0007669"/>
    <property type="project" value="TreeGrafter"/>
</dbReference>
<evidence type="ECO:0000256" key="11">
    <source>
        <dbReference type="RuleBase" id="RU003557"/>
    </source>
</evidence>
<keyword evidence="9 11" id="KW-0012">Acyltransferase</keyword>
<evidence type="ECO:0000259" key="12">
    <source>
        <dbReference type="Pfam" id="PF00108"/>
    </source>
</evidence>
<dbReference type="Pfam" id="PF00108">
    <property type="entry name" value="Thiolase_N"/>
    <property type="match status" value="1"/>
</dbReference>
<evidence type="ECO:0000256" key="9">
    <source>
        <dbReference type="ARBA" id="ARBA00023315"/>
    </source>
</evidence>
<evidence type="ECO:0000256" key="3">
    <source>
        <dbReference type="ARBA" id="ARBA00010982"/>
    </source>
</evidence>
<dbReference type="Proteomes" id="UP000427769">
    <property type="component" value="Chromosome"/>
</dbReference>
<dbReference type="PROSITE" id="PS00737">
    <property type="entry name" value="THIOLASE_2"/>
    <property type="match status" value="1"/>
</dbReference>
<keyword evidence="7" id="KW-0443">Lipid metabolism</keyword>
<dbReference type="KEGG" id="dwd:DSCW_45630"/>
<gene>
    <name evidence="14" type="ORF">DSCW_45630</name>
</gene>
<feature type="active site" description="Acyl-thioester intermediate" evidence="10">
    <location>
        <position position="91"/>
    </location>
</feature>
<dbReference type="InterPro" id="IPR020613">
    <property type="entry name" value="Thiolase_CS"/>
</dbReference>
<proteinExistence type="inferred from homology"/>
<dbReference type="Pfam" id="PF02803">
    <property type="entry name" value="Thiolase_C"/>
    <property type="match status" value="1"/>
</dbReference>
<feature type="active site" description="Proton acceptor" evidence="10">
    <location>
        <position position="349"/>
    </location>
</feature>
<evidence type="ECO:0000256" key="4">
    <source>
        <dbReference type="ARBA" id="ARBA00022679"/>
    </source>
</evidence>
<feature type="domain" description="Thiolase N-terminal" evidence="12">
    <location>
        <begin position="5"/>
        <end position="260"/>
    </location>
</feature>
<accession>A0A5K7Z5T2</accession>
<comment type="pathway">
    <text evidence="2">Lipid metabolism.</text>
</comment>
<dbReference type="FunFam" id="3.40.47.10:FF:000010">
    <property type="entry name" value="Acetyl-CoA acetyltransferase (Thiolase)"/>
    <property type="match status" value="1"/>
</dbReference>
<keyword evidence="6" id="KW-0809">Transit peptide</keyword>
<comment type="similarity">
    <text evidence="3 11">Belongs to the thiolase-like superfamily. Thiolase family.</text>
</comment>
<keyword evidence="5" id="KW-0276">Fatty acid metabolism</keyword>
<dbReference type="GO" id="GO:0010124">
    <property type="term" value="P:phenylacetate catabolic process"/>
    <property type="evidence" value="ECO:0007669"/>
    <property type="project" value="TreeGrafter"/>
</dbReference>
<reference evidence="14 15" key="1">
    <citation type="submission" date="2019-11" db="EMBL/GenBank/DDBJ databases">
        <title>Comparative genomics of hydrocarbon-degrading Desulfosarcina strains.</title>
        <authorList>
            <person name="Watanabe M."/>
            <person name="Kojima H."/>
            <person name="Fukui M."/>
        </authorList>
    </citation>
    <scope>NUCLEOTIDE SEQUENCE [LARGE SCALE GENOMIC DNA]</scope>
    <source>
        <strain evidence="14 15">PP31</strain>
    </source>
</reference>
<dbReference type="InterPro" id="IPR050215">
    <property type="entry name" value="Thiolase-like_sf_Thiolase"/>
</dbReference>
<dbReference type="NCBIfam" id="TIGR01930">
    <property type="entry name" value="AcCoA-C-Actrans"/>
    <property type="match status" value="1"/>
</dbReference>
<dbReference type="InterPro" id="IPR020616">
    <property type="entry name" value="Thiolase_N"/>
</dbReference>
<evidence type="ECO:0000256" key="8">
    <source>
        <dbReference type="ARBA" id="ARBA00023140"/>
    </source>
</evidence>
<keyword evidence="4 11" id="KW-0808">Transferase</keyword>
<evidence type="ECO:0000259" key="13">
    <source>
        <dbReference type="Pfam" id="PF02803"/>
    </source>
</evidence>
<dbReference type="RefSeq" id="WP_155305917.1">
    <property type="nucleotide sequence ID" value="NZ_AP021875.1"/>
</dbReference>
<keyword evidence="8" id="KW-0576">Peroxisome</keyword>
<organism evidence="14 15">
    <name type="scientific">Desulfosarcina widdelii</name>
    <dbReference type="NCBI Taxonomy" id="947919"/>
    <lineage>
        <taxon>Bacteria</taxon>
        <taxon>Pseudomonadati</taxon>
        <taxon>Thermodesulfobacteriota</taxon>
        <taxon>Desulfobacteria</taxon>
        <taxon>Desulfobacterales</taxon>
        <taxon>Desulfosarcinaceae</taxon>
        <taxon>Desulfosarcina</taxon>
    </lineage>
</organism>
<dbReference type="InterPro" id="IPR020615">
    <property type="entry name" value="Thiolase_acyl_enz_int_AS"/>
</dbReference>
<evidence type="ECO:0000313" key="15">
    <source>
        <dbReference type="Proteomes" id="UP000427769"/>
    </source>
</evidence>
<dbReference type="InterPro" id="IPR016039">
    <property type="entry name" value="Thiolase-like"/>
</dbReference>
<dbReference type="CDD" id="cd00751">
    <property type="entry name" value="thiolase"/>
    <property type="match status" value="1"/>
</dbReference>
<keyword evidence="15" id="KW-1185">Reference proteome</keyword>
<sequence length="394" mass="41829">MRDAYIVSSVRTPGCRRGKGALKDTRPEDLLSFIMKAAVEKAGSIEPKDIDDVMIGCSFPEAEQGLNIGRLANQIAGFPITVSGATVNRFCSSGLEAIALASLRVMAGWSEMTLGGGVESMTYVPMGGNLPRPHPEHCRAQADLYCSMGITAENVANRYNVTREDQDAFAYESQMKATKAQKEGLFTEIVPTPAAKFVLQENGTYKKETFLQDFDDGVRATTTLEGLAKLRAVFAAGGSVTAGNSSQTTDGAATSIIASEKAVKKFGLKPIAKLKMYTTVGCEPDEMGVGPRYAIPKLLDLAGMKTSDIGLWEINEAFASQALYCIRELGLENSMDIININGGAIALGHPLGCTGAKLCATLLANMQRKGVKYGVESMCIGGGMGAAALFELCD</sequence>
<evidence type="ECO:0000256" key="1">
    <source>
        <dbReference type="ARBA" id="ARBA00004275"/>
    </source>
</evidence>
<dbReference type="GO" id="GO:0006635">
    <property type="term" value="P:fatty acid beta-oxidation"/>
    <property type="evidence" value="ECO:0007669"/>
    <property type="project" value="TreeGrafter"/>
</dbReference>
<evidence type="ECO:0000256" key="7">
    <source>
        <dbReference type="ARBA" id="ARBA00023098"/>
    </source>
</evidence>
<feature type="active site" description="Proton acceptor" evidence="10">
    <location>
        <position position="379"/>
    </location>
</feature>
<protein>
    <submittedName>
        <fullName evidence="14">Acetyl-CoA acetyltransferase</fullName>
    </submittedName>
</protein>
<dbReference type="EMBL" id="AP021875">
    <property type="protein sequence ID" value="BBO77146.1"/>
    <property type="molecule type" value="Genomic_DNA"/>
</dbReference>
<comment type="subcellular location">
    <subcellularLocation>
        <location evidence="1">Peroxisome</location>
    </subcellularLocation>
</comment>
<dbReference type="Gene3D" id="3.40.47.10">
    <property type="match status" value="2"/>
</dbReference>
<evidence type="ECO:0000256" key="5">
    <source>
        <dbReference type="ARBA" id="ARBA00022832"/>
    </source>
</evidence>
<name>A0A5K7Z5T2_9BACT</name>
<dbReference type="PROSITE" id="PS00098">
    <property type="entry name" value="THIOLASE_1"/>
    <property type="match status" value="1"/>
</dbReference>
<dbReference type="OrthoDB" id="4565318at2"/>
<feature type="domain" description="Thiolase C-terminal" evidence="13">
    <location>
        <begin position="268"/>
        <end position="391"/>
    </location>
</feature>
<dbReference type="InterPro" id="IPR002155">
    <property type="entry name" value="Thiolase"/>
</dbReference>